<accession>A0A939BGB4</accession>
<sequence>MEYTWMQLCWLFLIYSLIGWGMEAVVGTVKNKRFTNRGFSTGPFCLVYGFAAVLMTVTLDELTGRPVFLFLGCAVLATAVEWITGKTLERLNRHKWWDYSDKKWNFDGYICPQYTFLWGILGAAALAYGNRIFLDLYTALPEPVNLITVWVITGYVFMDLLVSITAVLHLRSHEILTAERIRNSDRYKNQPFRAGASLIGFAERRMAAVYPVIEERTQELFKTGTFAEGCGFYKLFWLFLTGALLGDMTETLYCRAVGGVWMSRSSLVWGPFSIVWGFAIVLATALLYKDRHRPDRHIFLVGAFLGGAYEYICSVLSELVLGQVFWDYSGIPFNLGGRINLLYCFFWGIAAVVWIKGLYPHFSRWIEKIPKIAGYIATWILVVFMCANMLVSAAALIRYSERDGSPAAKNGWEHVIDTHFDDARMKEIYPNAQIR</sequence>
<dbReference type="EMBL" id="JACJKS010000020">
    <property type="protein sequence ID" value="MBM6949222.1"/>
    <property type="molecule type" value="Genomic_DNA"/>
</dbReference>
<dbReference type="AlphaFoldDB" id="A0A939BGB4"/>
<feature type="transmembrane region" description="Helical" evidence="1">
    <location>
        <begin position="266"/>
        <end position="287"/>
    </location>
</feature>
<dbReference type="RefSeq" id="WP_204907222.1">
    <property type="nucleotide sequence ID" value="NZ_JACJKS010000020.1"/>
</dbReference>
<organism evidence="2 3">
    <name type="scientific">Mordavella massiliensis</name>
    <dbReference type="NCBI Taxonomy" id="1871024"/>
    <lineage>
        <taxon>Bacteria</taxon>
        <taxon>Bacillati</taxon>
        <taxon>Bacillota</taxon>
        <taxon>Clostridia</taxon>
        <taxon>Eubacteriales</taxon>
        <taxon>Clostridiaceae</taxon>
        <taxon>Mordavella</taxon>
    </lineage>
</organism>
<feature type="transmembrane region" description="Helical" evidence="1">
    <location>
        <begin position="147"/>
        <end position="170"/>
    </location>
</feature>
<keyword evidence="1" id="KW-0472">Membrane</keyword>
<reference evidence="2" key="1">
    <citation type="submission" date="2020-08" db="EMBL/GenBank/DDBJ databases">
        <authorList>
            <person name="Cejkova D."/>
            <person name="Kubasova T."/>
            <person name="Jahodarova E."/>
            <person name="Rychlik I."/>
        </authorList>
    </citation>
    <scope>NUCLEOTIDE SEQUENCE</scope>
    <source>
        <strain evidence="2">An582</strain>
    </source>
</reference>
<evidence type="ECO:0000313" key="3">
    <source>
        <dbReference type="Proteomes" id="UP000705508"/>
    </source>
</evidence>
<feature type="transmembrane region" description="Helical" evidence="1">
    <location>
        <begin position="340"/>
        <end position="360"/>
    </location>
</feature>
<gene>
    <name evidence="2" type="ORF">H6A20_11250</name>
</gene>
<evidence type="ECO:0000256" key="1">
    <source>
        <dbReference type="SAM" id="Phobius"/>
    </source>
</evidence>
<comment type="caution">
    <text evidence="2">The sequence shown here is derived from an EMBL/GenBank/DDBJ whole genome shotgun (WGS) entry which is preliminary data.</text>
</comment>
<feature type="transmembrane region" description="Helical" evidence="1">
    <location>
        <begin position="226"/>
        <end position="246"/>
    </location>
</feature>
<feature type="transmembrane region" description="Helical" evidence="1">
    <location>
        <begin position="41"/>
        <end position="59"/>
    </location>
</feature>
<dbReference type="Pfam" id="PF06541">
    <property type="entry name" value="ABC_trans_CmpB"/>
    <property type="match status" value="2"/>
</dbReference>
<dbReference type="InterPro" id="IPR010540">
    <property type="entry name" value="CmpB_TMEM229"/>
</dbReference>
<evidence type="ECO:0000313" key="2">
    <source>
        <dbReference type="EMBL" id="MBM6949222.1"/>
    </source>
</evidence>
<feature type="transmembrane region" description="Helical" evidence="1">
    <location>
        <begin position="65"/>
        <end position="85"/>
    </location>
</feature>
<feature type="transmembrane region" description="Helical" evidence="1">
    <location>
        <begin position="372"/>
        <end position="397"/>
    </location>
</feature>
<protein>
    <submittedName>
        <fullName evidence="2">ABC transporter permease</fullName>
    </submittedName>
</protein>
<reference evidence="2" key="2">
    <citation type="journal article" date="2021" name="Sci. Rep.">
        <title>The distribution of antibiotic resistance genes in chicken gut microbiota commensals.</title>
        <authorList>
            <person name="Juricova H."/>
            <person name="Matiasovicova J."/>
            <person name="Kubasova T."/>
            <person name="Cejkova D."/>
            <person name="Rychlik I."/>
        </authorList>
    </citation>
    <scope>NUCLEOTIDE SEQUENCE</scope>
    <source>
        <strain evidence="2">An582</strain>
    </source>
</reference>
<feature type="transmembrane region" description="Helical" evidence="1">
    <location>
        <begin position="106"/>
        <end position="127"/>
    </location>
</feature>
<feature type="transmembrane region" description="Helical" evidence="1">
    <location>
        <begin position="299"/>
        <end position="320"/>
    </location>
</feature>
<proteinExistence type="predicted"/>
<name>A0A939BGB4_9CLOT</name>
<feature type="transmembrane region" description="Helical" evidence="1">
    <location>
        <begin position="12"/>
        <end position="29"/>
    </location>
</feature>
<keyword evidence="1" id="KW-1133">Transmembrane helix</keyword>
<keyword evidence="1" id="KW-0812">Transmembrane</keyword>
<dbReference type="Proteomes" id="UP000705508">
    <property type="component" value="Unassembled WGS sequence"/>
</dbReference>